<dbReference type="Gene3D" id="3.30.360.10">
    <property type="entry name" value="Dihydrodipicolinate Reductase, domain 2"/>
    <property type="match status" value="1"/>
</dbReference>
<feature type="binding site" evidence="15">
    <location>
        <begin position="41"/>
        <end position="42"/>
    </location>
    <ligand>
        <name>NADP(+)</name>
        <dbReference type="ChEBI" id="CHEBI:58349"/>
    </ligand>
</feature>
<dbReference type="AlphaFoldDB" id="D5MF73"/>
<evidence type="ECO:0000256" key="10">
    <source>
        <dbReference type="ARBA" id="ARBA00022915"/>
    </source>
</evidence>
<feature type="binding site" evidence="15">
    <location>
        <position position="318"/>
    </location>
    <ligand>
        <name>NADP(+)</name>
        <dbReference type="ChEBI" id="CHEBI:58349"/>
    </ligand>
</feature>
<evidence type="ECO:0000256" key="8">
    <source>
        <dbReference type="ARBA" id="ARBA00022697"/>
    </source>
</evidence>
<organism evidence="18 19">
    <name type="scientific">Methylomirabilis oxygeniifera</name>
    <dbReference type="NCBI Taxonomy" id="671143"/>
    <lineage>
        <taxon>Bacteria</taxon>
        <taxon>Candidatus Methylomirabilota</taxon>
        <taxon>Candidatus Methylomirabilia</taxon>
        <taxon>Candidatus Methylomirabilales</taxon>
        <taxon>Candidatus Methylomirabilaceae</taxon>
        <taxon>Candidatus Methylomirabilis</taxon>
    </lineage>
</organism>
<keyword evidence="11 15" id="KW-0560">Oxidoreductase</keyword>
<evidence type="ECO:0000259" key="17">
    <source>
        <dbReference type="SMART" id="SM00859"/>
    </source>
</evidence>
<evidence type="ECO:0000256" key="12">
    <source>
        <dbReference type="ARBA" id="ARBA00023154"/>
    </source>
</evidence>
<comment type="subunit">
    <text evidence="5 15">Homodimer.</text>
</comment>
<dbReference type="UniPathway" id="UPA00034">
    <property type="reaction ID" value="UER00016"/>
</dbReference>
<comment type="catalytic activity">
    <reaction evidence="14 15">
        <text>L-aspartate 4-semialdehyde + phosphate + NADP(+) = 4-phospho-L-aspartate + NADPH + H(+)</text>
        <dbReference type="Rhea" id="RHEA:24284"/>
        <dbReference type="ChEBI" id="CHEBI:15378"/>
        <dbReference type="ChEBI" id="CHEBI:43474"/>
        <dbReference type="ChEBI" id="CHEBI:57535"/>
        <dbReference type="ChEBI" id="CHEBI:57783"/>
        <dbReference type="ChEBI" id="CHEBI:58349"/>
        <dbReference type="ChEBI" id="CHEBI:537519"/>
        <dbReference type="EC" id="1.2.1.11"/>
    </reaction>
</comment>
<dbReference type="Proteomes" id="UP000006898">
    <property type="component" value="Chromosome"/>
</dbReference>
<dbReference type="GO" id="GO:0009097">
    <property type="term" value="P:isoleucine biosynthetic process"/>
    <property type="evidence" value="ECO:0007669"/>
    <property type="project" value="UniProtKB-UniRule"/>
</dbReference>
<comment type="pathway">
    <text evidence="1 15">Amino-acid biosynthesis; L-methionine biosynthesis via de novo pathway; L-homoserine from L-aspartate: step 2/3.</text>
</comment>
<dbReference type="GO" id="GO:0004073">
    <property type="term" value="F:aspartate-semialdehyde dehydrogenase activity"/>
    <property type="evidence" value="ECO:0007669"/>
    <property type="project" value="UniProtKB-UniRule"/>
</dbReference>
<feature type="active site" description="Proton acceptor" evidence="15 16">
    <location>
        <position position="245"/>
    </location>
</feature>
<dbReference type="GO" id="GO:0050661">
    <property type="term" value="F:NADP binding"/>
    <property type="evidence" value="ECO:0007669"/>
    <property type="project" value="UniProtKB-UniRule"/>
</dbReference>
<dbReference type="SUPFAM" id="SSF55347">
    <property type="entry name" value="Glyceraldehyde-3-phosphate dehydrogenase-like, C-terminal domain"/>
    <property type="match status" value="1"/>
</dbReference>
<comment type="pathway">
    <text evidence="2 15">Amino-acid biosynthesis; L-lysine biosynthesis via DAP pathway; (S)-tetrahydrodipicolinate from L-aspartate: step 2/4.</text>
</comment>
<gene>
    <name evidence="15 18" type="primary">asd</name>
    <name evidence="18" type="ORF">DAMO_1342</name>
</gene>
<comment type="similarity">
    <text evidence="4 15">Belongs to the aspartate-semialdehyde dehydrogenase family.</text>
</comment>
<comment type="caution">
    <text evidence="15">Lacks conserved residue(s) required for the propagation of feature annotation.</text>
</comment>
<evidence type="ECO:0000256" key="3">
    <source>
        <dbReference type="ARBA" id="ARBA00005097"/>
    </source>
</evidence>
<dbReference type="GO" id="GO:0009089">
    <property type="term" value="P:lysine biosynthetic process via diaminopimelate"/>
    <property type="evidence" value="ECO:0007669"/>
    <property type="project" value="UniProtKB-UniRule"/>
</dbReference>
<feature type="binding site" evidence="15">
    <location>
        <begin position="162"/>
        <end position="163"/>
    </location>
    <ligand>
        <name>NADP(+)</name>
        <dbReference type="ChEBI" id="CHEBI:58349"/>
    </ligand>
</feature>
<dbReference type="HOGENOM" id="CLU_049966_0_1_0"/>
<accession>D5MF73</accession>
<keyword evidence="13 15" id="KW-0486">Methionine biosynthesis</keyword>
<evidence type="ECO:0000256" key="9">
    <source>
        <dbReference type="ARBA" id="ARBA00022857"/>
    </source>
</evidence>
<evidence type="ECO:0000256" key="2">
    <source>
        <dbReference type="ARBA" id="ARBA00005076"/>
    </source>
</evidence>
<feature type="binding site" evidence="15">
    <location>
        <position position="101"/>
    </location>
    <ligand>
        <name>phosphate</name>
        <dbReference type="ChEBI" id="CHEBI:43474"/>
    </ligand>
</feature>
<feature type="active site" description="Acyl-thioester intermediate" evidence="15 16">
    <location>
        <position position="132"/>
    </location>
</feature>
<dbReference type="GO" id="GO:0019877">
    <property type="term" value="P:diaminopimelate biosynthetic process"/>
    <property type="evidence" value="ECO:0007669"/>
    <property type="project" value="UniProtKB-UniRule"/>
</dbReference>
<evidence type="ECO:0000256" key="16">
    <source>
        <dbReference type="PIRSR" id="PIRSR000148-1"/>
    </source>
</evidence>
<dbReference type="SMART" id="SM00859">
    <property type="entry name" value="Semialdhyde_dh"/>
    <property type="match status" value="1"/>
</dbReference>
<keyword evidence="10 15" id="KW-0220">Diaminopimelate biosynthesis</keyword>
<feature type="binding site" evidence="15">
    <location>
        <position position="159"/>
    </location>
    <ligand>
        <name>substrate</name>
    </ligand>
</feature>
<dbReference type="GO" id="GO:0071266">
    <property type="term" value="P:'de novo' L-methionine biosynthetic process"/>
    <property type="evidence" value="ECO:0007669"/>
    <property type="project" value="UniProtKB-UniRule"/>
</dbReference>
<dbReference type="PIRSF" id="PIRSF000148">
    <property type="entry name" value="ASA_dh"/>
    <property type="match status" value="1"/>
</dbReference>
<dbReference type="PANTHER" id="PTHR46278">
    <property type="entry name" value="DEHYDROGENASE, PUTATIVE-RELATED"/>
    <property type="match status" value="1"/>
</dbReference>
<dbReference type="UniPathway" id="UPA00050">
    <property type="reaction ID" value="UER00463"/>
</dbReference>
<evidence type="ECO:0000313" key="19">
    <source>
        <dbReference type="Proteomes" id="UP000006898"/>
    </source>
</evidence>
<dbReference type="InterPro" id="IPR012280">
    <property type="entry name" value="Semialdhyde_DH_dimer_dom"/>
</dbReference>
<dbReference type="STRING" id="671143.DAMO_1342"/>
<dbReference type="InterPro" id="IPR005986">
    <property type="entry name" value="Asp_semialdehyde_DH_beta"/>
</dbReference>
<dbReference type="GO" id="GO:0009088">
    <property type="term" value="P:threonine biosynthetic process"/>
    <property type="evidence" value="ECO:0007669"/>
    <property type="project" value="UniProtKB-UniRule"/>
</dbReference>
<keyword evidence="8 15" id="KW-0791">Threonine biosynthesis</keyword>
<keyword evidence="7 15" id="KW-0028">Amino-acid biosynthesis</keyword>
<evidence type="ECO:0000256" key="7">
    <source>
        <dbReference type="ARBA" id="ARBA00022605"/>
    </source>
</evidence>
<sequence length="339" mass="36930">MSKAYTVAVVGATGAVGETMLQLLEERNFPVRQLKLLASERSAGKSLTFLGEEIKVEQLSERSFQGIEIALFSAGATRSQQFAPAAVKAGAIVIDNSSAFRMDPEIPLVVPEINPDALAGYQDRGIIANPNCTTIVMLMPLKPLHDYGRVRRIVASSYQAVSGAGAKGIEELRRQTLAWARGESIEIGAFPKQIAFNVIPHIDTFQPNGYTKEELKLVFETRKILGDETIGVSPTTVRVPVFTAHSISMNVETERKIGVEKAKELLSKMPGLVVFDDPAAGRYPMPVLAAGKDDCFVGRIREDLSNDHALNLWVVGDQLRKGAALNAIQIAELLVDRYL</sequence>
<evidence type="ECO:0000256" key="1">
    <source>
        <dbReference type="ARBA" id="ARBA00005021"/>
    </source>
</evidence>
<reference evidence="18 19" key="1">
    <citation type="journal article" date="2010" name="Nature">
        <title>Nitrite-driven anaerobic methane oxidation by oxygenic bacteria.</title>
        <authorList>
            <person name="Ettwig K.F."/>
            <person name="Butler M.K."/>
            <person name="Le Paslier D."/>
            <person name="Pelletier E."/>
            <person name="Mangenot S."/>
            <person name="Kuypers M.M.M."/>
            <person name="Schreiber F."/>
            <person name="Dutilh B.E."/>
            <person name="Zedelius J."/>
            <person name="de Beer D."/>
            <person name="Gloerich J."/>
            <person name="Wessels H.J.C.T."/>
            <person name="van Allen T."/>
            <person name="Luesken F."/>
            <person name="Wu M."/>
            <person name="van de Pas-Schoonen K.T."/>
            <person name="Op den Camp H.J.M."/>
            <person name="Janssen-Megens E.M."/>
            <person name="Francoijs K-J."/>
            <person name="Stunnenberg H."/>
            <person name="Weissenbach J."/>
            <person name="Jetten M.S.M."/>
            <person name="Strous M."/>
        </authorList>
    </citation>
    <scope>NUCLEOTIDE SEQUENCE [LARGE SCALE GENOMIC DNA]</scope>
</reference>
<dbReference type="InterPro" id="IPR036291">
    <property type="entry name" value="NAD(P)-bd_dom_sf"/>
</dbReference>
<keyword evidence="12 15" id="KW-0457">Lysine biosynthesis</keyword>
<dbReference type="GO" id="GO:0051287">
    <property type="term" value="F:NAD binding"/>
    <property type="evidence" value="ECO:0007669"/>
    <property type="project" value="InterPro"/>
</dbReference>
<evidence type="ECO:0000313" key="18">
    <source>
        <dbReference type="EMBL" id="CBE68402.1"/>
    </source>
</evidence>
<dbReference type="HAMAP" id="MF_02121">
    <property type="entry name" value="ASADH"/>
    <property type="match status" value="1"/>
</dbReference>
<evidence type="ECO:0000256" key="5">
    <source>
        <dbReference type="ARBA" id="ARBA00011738"/>
    </source>
</evidence>
<dbReference type="eggNOG" id="COG0136">
    <property type="taxonomic scope" value="Bacteria"/>
</dbReference>
<dbReference type="KEGG" id="mox:DAMO_1342"/>
<dbReference type="CDD" id="cd02316">
    <property type="entry name" value="VcASADH2_like_N"/>
    <property type="match status" value="1"/>
</dbReference>
<comment type="pathway">
    <text evidence="3 15">Amino-acid biosynthesis; L-threonine biosynthesis; L-threonine from L-aspartate: step 2/5.</text>
</comment>
<dbReference type="Gene3D" id="3.40.50.720">
    <property type="entry name" value="NAD(P)-binding Rossmann-like Domain"/>
    <property type="match status" value="1"/>
</dbReference>
<evidence type="ECO:0000256" key="11">
    <source>
        <dbReference type="ARBA" id="ARBA00023002"/>
    </source>
</evidence>
<evidence type="ECO:0000256" key="15">
    <source>
        <dbReference type="HAMAP-Rule" id="MF_02121"/>
    </source>
</evidence>
<evidence type="ECO:0000256" key="4">
    <source>
        <dbReference type="ARBA" id="ARBA00010584"/>
    </source>
</evidence>
<dbReference type="InterPro" id="IPR012080">
    <property type="entry name" value="Asp_semialdehyde_DH"/>
</dbReference>
<feature type="binding site" evidence="15">
    <location>
        <begin position="13"/>
        <end position="16"/>
    </location>
    <ligand>
        <name>NADP(+)</name>
        <dbReference type="ChEBI" id="CHEBI:58349"/>
    </ligand>
</feature>
<dbReference type="EMBL" id="FP565575">
    <property type="protein sequence ID" value="CBE68402.1"/>
    <property type="molecule type" value="Genomic_DNA"/>
</dbReference>
<dbReference type="GO" id="GO:0046983">
    <property type="term" value="F:protein dimerization activity"/>
    <property type="evidence" value="ECO:0007669"/>
    <property type="project" value="InterPro"/>
</dbReference>
<dbReference type="CDD" id="cd18131">
    <property type="entry name" value="ASADH_C_bac_euk_like"/>
    <property type="match status" value="1"/>
</dbReference>
<dbReference type="EC" id="1.2.1.11" evidence="6 15"/>
<dbReference type="NCBIfam" id="NF011456">
    <property type="entry name" value="PRK14874.1"/>
    <property type="match status" value="1"/>
</dbReference>
<dbReference type="SUPFAM" id="SSF51735">
    <property type="entry name" value="NAD(P)-binding Rossmann-fold domains"/>
    <property type="match status" value="1"/>
</dbReference>
<dbReference type="PANTHER" id="PTHR46278:SF2">
    <property type="entry name" value="ASPARTATE-SEMIALDEHYDE DEHYDROGENASE"/>
    <property type="match status" value="1"/>
</dbReference>
<protein>
    <recommendedName>
        <fullName evidence="6 15">Aspartate-semialdehyde dehydrogenase</fullName>
        <shortName evidence="15">ASA dehydrogenase</shortName>
        <shortName evidence="15">ASADH</shortName>
        <ecNumber evidence="6 15">1.2.1.11</ecNumber>
    </recommendedName>
    <alternativeName>
        <fullName evidence="15">Aspartate-beta-semialdehyde dehydrogenase</fullName>
    </alternativeName>
</protein>
<dbReference type="NCBIfam" id="TIGR01296">
    <property type="entry name" value="asd_B"/>
    <property type="match status" value="1"/>
</dbReference>
<comment type="function">
    <text evidence="15">Catalyzes the NADPH-dependent formation of L-aspartate-semialdehyde (L-ASA) by the reductive dephosphorylation of L-aspartyl-4-phosphate.</text>
</comment>
<evidence type="ECO:0000256" key="13">
    <source>
        <dbReference type="ARBA" id="ARBA00023167"/>
    </source>
</evidence>
<dbReference type="Pfam" id="PF02774">
    <property type="entry name" value="Semialdhyde_dhC"/>
    <property type="match status" value="1"/>
</dbReference>
<dbReference type="Pfam" id="PF01118">
    <property type="entry name" value="Semialdhyde_dh"/>
    <property type="match status" value="1"/>
</dbReference>
<dbReference type="UniPathway" id="UPA00051">
    <property type="reaction ID" value="UER00464"/>
</dbReference>
<evidence type="ECO:0000256" key="6">
    <source>
        <dbReference type="ARBA" id="ARBA00013120"/>
    </source>
</evidence>
<name>D5MF73_METO1</name>
<proteinExistence type="inferred from homology"/>
<dbReference type="InterPro" id="IPR000534">
    <property type="entry name" value="Semialdehyde_DH_NAD-bd"/>
</dbReference>
<feature type="binding site" evidence="15">
    <location>
        <position position="238"/>
    </location>
    <ligand>
        <name>substrate</name>
    </ligand>
</feature>
<evidence type="ECO:0000256" key="14">
    <source>
        <dbReference type="ARBA" id="ARBA00047891"/>
    </source>
</evidence>
<dbReference type="PATRIC" id="fig|671143.5.peg.1174"/>
<feature type="domain" description="Semialdehyde dehydrogenase NAD-binding" evidence="17">
    <location>
        <begin position="6"/>
        <end position="121"/>
    </location>
</feature>
<keyword evidence="9 15" id="KW-0521">NADP</keyword>